<evidence type="ECO:0000256" key="5">
    <source>
        <dbReference type="ARBA" id="ARBA00022448"/>
    </source>
</evidence>
<dbReference type="EMBL" id="CP000236">
    <property type="protein sequence ID" value="ABD45469.1"/>
    <property type="molecule type" value="Genomic_DNA"/>
</dbReference>
<dbReference type="Pfam" id="PF00037">
    <property type="entry name" value="Fer4"/>
    <property type="match status" value="1"/>
</dbReference>
<dbReference type="GO" id="GO:0051538">
    <property type="term" value="F:3 iron, 4 sulfur cluster binding"/>
    <property type="evidence" value="ECO:0007669"/>
    <property type="project" value="UniProtKB-KW"/>
</dbReference>
<dbReference type="HOGENOM" id="CLU_139698_0_0_5"/>
<keyword evidence="12 13" id="KW-0003">3Fe-4S</keyword>
<keyword evidence="9 13" id="KW-0249">Electron transport</keyword>
<dbReference type="InterPro" id="IPR050294">
    <property type="entry name" value="RnfB_subfamily"/>
</dbReference>
<keyword evidence="7 13" id="KW-0479">Metal-binding</keyword>
<evidence type="ECO:0000256" key="13">
    <source>
        <dbReference type="RuleBase" id="RU364098"/>
    </source>
</evidence>
<reference evidence="15 16" key="1">
    <citation type="journal article" date="2006" name="PLoS Genet.">
        <title>Comparative genomics of emerging human ehrlichiosis agents.</title>
        <authorList>
            <person name="Dunning Hotopp J.C."/>
            <person name="Lin M."/>
            <person name="Madupu R."/>
            <person name="Crabtree J."/>
            <person name="Angiuoli S.V."/>
            <person name="Eisen J.A."/>
            <person name="Seshadri R."/>
            <person name="Ren Q."/>
            <person name="Wu M."/>
            <person name="Utterback T.R."/>
            <person name="Smith S."/>
            <person name="Lewis M."/>
            <person name="Khouri H."/>
            <person name="Zhang C."/>
            <person name="Niu H."/>
            <person name="Lin Q."/>
            <person name="Ohashi N."/>
            <person name="Zhi N."/>
            <person name="Nelson W."/>
            <person name="Brinkac L.M."/>
            <person name="Dodson R.J."/>
            <person name="Rosovitz M.J."/>
            <person name="Sundaram J."/>
            <person name="Daugherty S.C."/>
            <person name="Davidsen T."/>
            <person name="Durkin A.S."/>
            <person name="Gwinn M."/>
            <person name="Haft D.H."/>
            <person name="Selengut J.D."/>
            <person name="Sullivan S.A."/>
            <person name="Zafar N."/>
            <person name="Zhou L."/>
            <person name="Benahmed F."/>
            <person name="Forberger H."/>
            <person name="Halpin R."/>
            <person name="Mulligan S."/>
            <person name="Robinson J."/>
            <person name="White O."/>
            <person name="Rikihisa Y."/>
            <person name="Tettelin H."/>
        </authorList>
    </citation>
    <scope>NUCLEOTIDE SEQUENCE [LARGE SCALE GENOMIC DNA]</scope>
    <source>
        <strain evidence="16">ATCC CRL-10679 / Arkansas</strain>
    </source>
</reference>
<proteinExistence type="predicted"/>
<protein>
    <recommendedName>
        <fullName evidence="4 13">Ferredoxin</fullName>
    </recommendedName>
</protein>
<evidence type="ECO:0000313" key="15">
    <source>
        <dbReference type="EMBL" id="ABD45469.1"/>
    </source>
</evidence>
<evidence type="ECO:0000259" key="14">
    <source>
        <dbReference type="PROSITE" id="PS51379"/>
    </source>
</evidence>
<dbReference type="PANTHER" id="PTHR42859:SF2">
    <property type="entry name" value="FERREDOXIN"/>
    <property type="match status" value="1"/>
</dbReference>
<keyword evidence="8 13" id="KW-0677">Repeat</keyword>
<dbReference type="KEGG" id="ech:ECH_0038"/>
<evidence type="ECO:0000256" key="11">
    <source>
        <dbReference type="ARBA" id="ARBA00023014"/>
    </source>
</evidence>
<dbReference type="Proteomes" id="UP000008320">
    <property type="component" value="Chromosome"/>
</dbReference>
<evidence type="ECO:0000256" key="8">
    <source>
        <dbReference type="ARBA" id="ARBA00022737"/>
    </source>
</evidence>
<dbReference type="Gene3D" id="3.30.70.20">
    <property type="match status" value="1"/>
</dbReference>
<evidence type="ECO:0000256" key="2">
    <source>
        <dbReference type="ARBA" id="ARBA00001966"/>
    </source>
</evidence>
<feature type="domain" description="4Fe-4S ferredoxin-type" evidence="14">
    <location>
        <begin position="1"/>
        <end position="30"/>
    </location>
</feature>
<dbReference type="GO" id="GO:0009055">
    <property type="term" value="F:electron transfer activity"/>
    <property type="evidence" value="ECO:0007669"/>
    <property type="project" value="InterPro"/>
</dbReference>
<dbReference type="Pfam" id="PF12800">
    <property type="entry name" value="Fer4_4"/>
    <property type="match status" value="1"/>
</dbReference>
<evidence type="ECO:0000256" key="6">
    <source>
        <dbReference type="ARBA" id="ARBA00022485"/>
    </source>
</evidence>
<evidence type="ECO:0000256" key="4">
    <source>
        <dbReference type="ARBA" id="ARBA00013529"/>
    </source>
</evidence>
<dbReference type="SUPFAM" id="SSF54862">
    <property type="entry name" value="4Fe-4S ferredoxins"/>
    <property type="match status" value="1"/>
</dbReference>
<evidence type="ECO:0000313" key="16">
    <source>
        <dbReference type="Proteomes" id="UP000008320"/>
    </source>
</evidence>
<evidence type="ECO:0000256" key="7">
    <source>
        <dbReference type="ARBA" id="ARBA00022723"/>
    </source>
</evidence>
<dbReference type="GO" id="GO:0046872">
    <property type="term" value="F:metal ion binding"/>
    <property type="evidence" value="ECO:0007669"/>
    <property type="project" value="UniProtKB-KW"/>
</dbReference>
<comment type="cofactor">
    <cofactor evidence="2 13">
        <name>[4Fe-4S] cluster</name>
        <dbReference type="ChEBI" id="CHEBI:49883"/>
    </cofactor>
</comment>
<keyword evidence="10 13" id="KW-0408">Iron</keyword>
<dbReference type="RefSeq" id="WP_006010247.1">
    <property type="nucleotide sequence ID" value="NC_007799.1"/>
</dbReference>
<keyword evidence="6 13" id="KW-0004">4Fe-4S</keyword>
<name>Q2GI63_EHRCR</name>
<gene>
    <name evidence="15" type="primary">fdxA</name>
    <name evidence="15" type="ordered locus">ECH_0038</name>
</gene>
<dbReference type="OrthoDB" id="9803397at2"/>
<organism evidence="15 16">
    <name type="scientific">Ehrlichia chaffeensis (strain ATCC CRL-10679 / Arkansas)</name>
    <dbReference type="NCBI Taxonomy" id="205920"/>
    <lineage>
        <taxon>Bacteria</taxon>
        <taxon>Pseudomonadati</taxon>
        <taxon>Pseudomonadota</taxon>
        <taxon>Alphaproteobacteria</taxon>
        <taxon>Rickettsiales</taxon>
        <taxon>Anaplasmataceae</taxon>
        <taxon>Ehrlichia</taxon>
    </lineage>
</organism>
<comment type="function">
    <text evidence="3 13">Ferredoxins are iron-sulfur proteins that transfer electrons in a wide variety of metabolic reactions.</text>
</comment>
<dbReference type="STRING" id="205920.ECH_0038"/>
<evidence type="ECO:0000256" key="10">
    <source>
        <dbReference type="ARBA" id="ARBA00023004"/>
    </source>
</evidence>
<evidence type="ECO:0000256" key="3">
    <source>
        <dbReference type="ARBA" id="ARBA00003532"/>
    </source>
</evidence>
<evidence type="ECO:0000256" key="9">
    <source>
        <dbReference type="ARBA" id="ARBA00022982"/>
    </source>
</evidence>
<sequence length="125" mass="14527">MTHFITDRCIRCKYTDCVEVCPVDCFYEGANMLVIDPDQCIDCGVCVPECPIDAIVPDDFIRDVLECNDSALNEEQKNLKKFYEINKKFSKEWNNITSAKPPYSDAESHKYTKNKFIYFDENLSE</sequence>
<keyword evidence="5 13" id="KW-0813">Transport</keyword>
<dbReference type="AlphaFoldDB" id="Q2GI63"/>
<evidence type="ECO:0000256" key="12">
    <source>
        <dbReference type="ARBA" id="ARBA00023291"/>
    </source>
</evidence>
<dbReference type="PROSITE" id="PS00198">
    <property type="entry name" value="4FE4S_FER_1"/>
    <property type="match status" value="1"/>
</dbReference>
<accession>Q2GI63</accession>
<dbReference type="InterPro" id="IPR017900">
    <property type="entry name" value="4Fe4S_Fe_S_CS"/>
</dbReference>
<dbReference type="Pfam" id="PF11953">
    <property type="entry name" value="DUF3470"/>
    <property type="match status" value="1"/>
</dbReference>
<keyword evidence="11 13" id="KW-0411">Iron-sulfur</keyword>
<dbReference type="eggNOG" id="COG1146">
    <property type="taxonomic scope" value="Bacteria"/>
</dbReference>
<dbReference type="PROSITE" id="PS51379">
    <property type="entry name" value="4FE4S_FER_2"/>
    <property type="match status" value="2"/>
</dbReference>
<feature type="domain" description="4Fe-4S ferredoxin-type" evidence="14">
    <location>
        <begin position="31"/>
        <end position="60"/>
    </location>
</feature>
<keyword evidence="16" id="KW-1185">Reference proteome</keyword>
<dbReference type="InterPro" id="IPR022569">
    <property type="entry name" value="Fd_C"/>
</dbReference>
<evidence type="ECO:0000256" key="1">
    <source>
        <dbReference type="ARBA" id="ARBA00001927"/>
    </source>
</evidence>
<dbReference type="GO" id="GO:0051539">
    <property type="term" value="F:4 iron, 4 sulfur cluster binding"/>
    <property type="evidence" value="ECO:0007669"/>
    <property type="project" value="UniProtKB-KW"/>
</dbReference>
<dbReference type="InterPro" id="IPR000813">
    <property type="entry name" value="7Fe_ferredoxin"/>
</dbReference>
<dbReference type="InterPro" id="IPR017896">
    <property type="entry name" value="4Fe4S_Fe-S-bd"/>
</dbReference>
<dbReference type="PANTHER" id="PTHR42859">
    <property type="entry name" value="OXIDOREDUCTASE"/>
    <property type="match status" value="1"/>
</dbReference>
<dbReference type="PRINTS" id="PR00354">
    <property type="entry name" value="7FE8SFRDOXIN"/>
</dbReference>
<comment type="cofactor">
    <cofactor evidence="1 13">
        <name>[3Fe-4S] cluster</name>
        <dbReference type="ChEBI" id="CHEBI:21137"/>
    </cofactor>
</comment>